<dbReference type="Gene3D" id="2.60.120.260">
    <property type="entry name" value="Galactose-binding domain-like"/>
    <property type="match status" value="2"/>
</dbReference>
<dbReference type="Gene3D" id="2.60.420.10">
    <property type="entry name" value="Maltose phosphorylase, domain 3"/>
    <property type="match status" value="1"/>
</dbReference>
<evidence type="ECO:0000313" key="9">
    <source>
        <dbReference type="Proteomes" id="UP000181956"/>
    </source>
</evidence>
<dbReference type="Pfam" id="PF17390">
    <property type="entry name" value="Bac_rhamnosid_C"/>
    <property type="match status" value="1"/>
</dbReference>
<comment type="catalytic activity">
    <reaction evidence="1">
        <text>Hydrolysis of terminal non-reducing alpha-L-rhamnose residues in alpha-L-rhamnosides.</text>
        <dbReference type="EC" id="3.2.1.40"/>
    </reaction>
</comment>
<dbReference type="EMBL" id="LT629742">
    <property type="protein sequence ID" value="SDS11444.1"/>
    <property type="molecule type" value="Genomic_DNA"/>
</dbReference>
<feature type="domain" description="Bacterial alpha-L-rhamnosidase N-terminal" evidence="5">
    <location>
        <begin position="142"/>
        <end position="304"/>
    </location>
</feature>
<evidence type="ECO:0000313" key="8">
    <source>
        <dbReference type="EMBL" id="SDS11444.1"/>
    </source>
</evidence>
<dbReference type="GO" id="GO:0030596">
    <property type="term" value="F:alpha-L-rhamnosidase activity"/>
    <property type="evidence" value="ECO:0007669"/>
    <property type="project" value="UniProtKB-EC"/>
</dbReference>
<evidence type="ECO:0000259" key="6">
    <source>
        <dbReference type="Pfam" id="PF17389"/>
    </source>
</evidence>
<dbReference type="Pfam" id="PF08531">
    <property type="entry name" value="Bac_rhamnosid_N"/>
    <property type="match status" value="1"/>
</dbReference>
<name>A0A1H1PJX0_9MICO</name>
<evidence type="ECO:0000259" key="4">
    <source>
        <dbReference type="Pfam" id="PF05592"/>
    </source>
</evidence>
<reference evidence="9" key="1">
    <citation type="submission" date="2016-10" db="EMBL/GenBank/DDBJ databases">
        <authorList>
            <person name="Varghese N."/>
            <person name="Submissions S."/>
        </authorList>
    </citation>
    <scope>NUCLEOTIDE SEQUENCE [LARGE SCALE GENOMIC DNA]</scope>
    <source>
        <strain evidence="9">DSM 21772</strain>
    </source>
</reference>
<accession>A0A1H1PJX0</accession>
<dbReference type="InterPro" id="IPR016007">
    <property type="entry name" value="Alpha_rhamnosid"/>
</dbReference>
<gene>
    <name evidence="8" type="ORF">SAMN04489834_0887</name>
</gene>
<feature type="domain" description="Alpha-L-rhamnosidase six-hairpin glycosidase" evidence="6">
    <location>
        <begin position="420"/>
        <end position="765"/>
    </location>
</feature>
<organism evidence="8 9">
    <name type="scientific">Microterricola viridarii</name>
    <dbReference type="NCBI Taxonomy" id="412690"/>
    <lineage>
        <taxon>Bacteria</taxon>
        <taxon>Bacillati</taxon>
        <taxon>Actinomycetota</taxon>
        <taxon>Actinomycetes</taxon>
        <taxon>Micrococcales</taxon>
        <taxon>Microbacteriaceae</taxon>
        <taxon>Microterricola</taxon>
    </lineage>
</organism>
<keyword evidence="9" id="KW-1185">Reference proteome</keyword>
<dbReference type="PANTHER" id="PTHR33307">
    <property type="entry name" value="ALPHA-RHAMNOSIDASE (EUROFUNG)"/>
    <property type="match status" value="1"/>
</dbReference>
<protein>
    <recommendedName>
        <fullName evidence="2">alpha-L-rhamnosidase</fullName>
        <ecNumber evidence="2">3.2.1.40</ecNumber>
    </recommendedName>
</protein>
<dbReference type="InterPro" id="IPR035398">
    <property type="entry name" value="Bac_rhamnosid_C"/>
</dbReference>
<dbReference type="PIRSF" id="PIRSF010631">
    <property type="entry name" value="A-rhamnsds"/>
    <property type="match status" value="1"/>
</dbReference>
<dbReference type="GO" id="GO:0005975">
    <property type="term" value="P:carbohydrate metabolic process"/>
    <property type="evidence" value="ECO:0007669"/>
    <property type="project" value="InterPro"/>
</dbReference>
<dbReference type="EC" id="3.2.1.40" evidence="2"/>
<dbReference type="InterPro" id="IPR013737">
    <property type="entry name" value="Bac_rhamnosid_N"/>
</dbReference>
<dbReference type="Gene3D" id="2.60.40.10">
    <property type="entry name" value="Immunoglobulins"/>
    <property type="match status" value="1"/>
</dbReference>
<keyword evidence="3" id="KW-0378">Hydrolase</keyword>
<proteinExistence type="predicted"/>
<feature type="domain" description="Alpha-L-rhamnosidase C-terminal" evidence="7">
    <location>
        <begin position="768"/>
        <end position="842"/>
    </location>
</feature>
<dbReference type="InterPro" id="IPR035396">
    <property type="entry name" value="Bac_rhamnosid6H"/>
</dbReference>
<feature type="domain" description="Alpha-L-rhamnosidase concanavalin-like" evidence="4">
    <location>
        <begin position="317"/>
        <end position="415"/>
    </location>
</feature>
<dbReference type="PANTHER" id="PTHR33307:SF6">
    <property type="entry name" value="ALPHA-RHAMNOSIDASE (EUROFUNG)-RELATED"/>
    <property type="match status" value="1"/>
</dbReference>
<dbReference type="Pfam" id="PF05592">
    <property type="entry name" value="Bac_rhamnosid"/>
    <property type="match status" value="1"/>
</dbReference>
<dbReference type="RefSeq" id="WP_231919340.1">
    <property type="nucleotide sequence ID" value="NZ_LT629742.1"/>
</dbReference>
<evidence type="ECO:0000259" key="5">
    <source>
        <dbReference type="Pfam" id="PF08531"/>
    </source>
</evidence>
<dbReference type="InterPro" id="IPR008928">
    <property type="entry name" value="6-hairpin_glycosidase_sf"/>
</dbReference>
<dbReference type="AlphaFoldDB" id="A0A1H1PJX0"/>
<sequence length="941" mass="101661">MSLSPSTTVASLTADLAPSGPFVGGATPRLSWRTESDAADWLQRSAELEIQRGRETHLAVQESGDSSLVNWPFAPIEPREQVIVRVRVTGTDGVSSPWSSPLELVGGFLSAGEWRAQMIGAADAAEPGAPFLARRTLSVTGAVARATLYAAGHGVYQAAVNGRDVDDHVMKPGWTGYARRLTHETSDVTALLLPGANEITVRVAAGWYAERLRLFGPPKAFYGEQPAVAAQLVIEYTDGRTETLATDGSWESTLDGPLRASGLYAGEHVDSRRAHAFGVETGWLPVRVDGASIVPRMSTQPPVRAIEEVPVQQVITAPSGAVILDFGQNLVGVLRISVNGAAGDTVTLRHAEVLENGELGTRPLREAQATDSFVCDGSGPQTWQPEFTFHGFRYAEVSGWPGELDPSDVVAVVLHTDMTRTGWFHSSDATLDRFHENVVWGMRGNFLSIPTDCPQRNERLGWTGDIGVFAPTASYLYDCRSMLASWLEDLAIEQQASNGVVPFFVPSYDPAIAAAAGWGDAATVVPWALYERFGDAGVLAEQYQSMASWVDTIAALAGRRHLWEGGFQFGDWLDPDAPPESPAKAKADPDVVATAYLWRSSDILAKAAAVLGHTADATRYRELAERVRTAFLREYATDAGRLVSDSATPYGLAIVFGLARDEAQRQQFGDRLAALVRSSGYLISTGFLGTPLITDALTSTGHHDAAARLLFQTQCPSWLYQVRMGATTVWERWDSMLEDGSINPGQMTSFNHYSLGSVADWMHRELGGLSPIEPGYRRIRIAPRPVPQLQHAQTEHDTPYGRAASGWERTAAGLVVTAVIPPNTRAEVLLPGAASPFEVGSGRHEWRLDGHEESGQLPNHELGSQTPLAELIDDEQAFSAIIEAIESVDVDRARAFHRETKWRGDTSLGDVSFFLQGPVGQSVTAAIAALNAARARARAGN</sequence>
<evidence type="ECO:0000256" key="3">
    <source>
        <dbReference type="ARBA" id="ARBA00022801"/>
    </source>
</evidence>
<dbReference type="Pfam" id="PF25788">
    <property type="entry name" value="Ig_Rha78A_N"/>
    <property type="match status" value="1"/>
</dbReference>
<dbReference type="STRING" id="412690.SAMN04489834_0887"/>
<dbReference type="Pfam" id="PF17389">
    <property type="entry name" value="Bac_rhamnosid6H"/>
    <property type="match status" value="1"/>
</dbReference>
<evidence type="ECO:0000259" key="7">
    <source>
        <dbReference type="Pfam" id="PF17390"/>
    </source>
</evidence>
<dbReference type="SUPFAM" id="SSF48208">
    <property type="entry name" value="Six-hairpin glycosidases"/>
    <property type="match status" value="1"/>
</dbReference>
<evidence type="ECO:0000256" key="1">
    <source>
        <dbReference type="ARBA" id="ARBA00001445"/>
    </source>
</evidence>
<dbReference type="Proteomes" id="UP000181956">
    <property type="component" value="Chromosome I"/>
</dbReference>
<dbReference type="InterPro" id="IPR013783">
    <property type="entry name" value="Ig-like_fold"/>
</dbReference>
<dbReference type="InterPro" id="IPR012341">
    <property type="entry name" value="6hp_glycosidase-like_sf"/>
</dbReference>
<dbReference type="InterPro" id="IPR008902">
    <property type="entry name" value="Rhamnosid_concanavalin"/>
</dbReference>
<evidence type="ECO:0000256" key="2">
    <source>
        <dbReference type="ARBA" id="ARBA00012652"/>
    </source>
</evidence>
<dbReference type="Gene3D" id="1.50.10.10">
    <property type="match status" value="1"/>
</dbReference>